<dbReference type="GO" id="GO:0048046">
    <property type="term" value="C:apoplast"/>
    <property type="evidence" value="ECO:0007669"/>
    <property type="project" value="UniProtKB-SubCell"/>
</dbReference>
<comment type="caution">
    <text evidence="9">The sequence shown here is derived from an EMBL/GenBank/DDBJ whole genome shotgun (WGS) entry which is preliminary data.</text>
</comment>
<evidence type="ECO:0000259" key="8">
    <source>
        <dbReference type="PROSITE" id="PS51762"/>
    </source>
</evidence>
<dbReference type="OrthoDB" id="2015456at2759"/>
<sequence>MIRLKLPPQKTNGVITTFYLISDDADQNDIHGEFDIGFVGTAGKFQTNLFANDKGAGFKSKLQYESGLFTIRLKLPPKKTKGVITAFYLISDDANQGGIHDELDFEFIGTGGKFQTNLFANDMGGREEVYQLPFDPSQDYHTYQILYTPQRVVFFVDYMPIRTFKNNIDRGINYPTKPMWIEASLWYSDSAGWAGYVDWAKAPFIASFEGFNVTGCPYGSTCVTPPSFSPWIKPKLSPEQLKALRVFRHRHMTYDYCAVFKGKFPECASKNITSEFV</sequence>
<keyword evidence="7" id="KW-0052">Apoplast</keyword>
<keyword evidence="7" id="KW-0964">Secreted</keyword>
<keyword evidence="7" id="KW-0134">Cell wall</keyword>
<dbReference type="GO" id="GO:0004553">
    <property type="term" value="F:hydrolase activity, hydrolyzing O-glycosyl compounds"/>
    <property type="evidence" value="ECO:0007669"/>
    <property type="project" value="InterPro"/>
</dbReference>
<evidence type="ECO:0000256" key="1">
    <source>
        <dbReference type="ARBA" id="ARBA00022679"/>
    </source>
</evidence>
<dbReference type="AlphaFoldDB" id="A0A2G2WN40"/>
<dbReference type="PIRSF" id="PIRSF005604">
    <property type="entry name" value="XET"/>
    <property type="match status" value="1"/>
</dbReference>
<dbReference type="GO" id="GO:0010411">
    <property type="term" value="P:xyloglucan metabolic process"/>
    <property type="evidence" value="ECO:0007669"/>
    <property type="project" value="InterPro"/>
</dbReference>
<comment type="PTM">
    <text evidence="7">Contains at least one intrachain disulfide bond essential for its enzymatic activity.</text>
</comment>
<feature type="active site" description="Nucleophile" evidence="5">
    <location>
        <position position="102"/>
    </location>
</feature>
<keyword evidence="7" id="KW-0961">Cell wall biogenesis/degradation</keyword>
<comment type="function">
    <text evidence="7">Catalyzes xyloglucan endohydrolysis (XEH) and/or endotransglycosylation (XET). Cleaves and religates xyloglucan polymers, an essential constituent of the primary cell wall, and thereby participates in cell wall construction of growing tissues.</text>
</comment>
<feature type="active site" description="Proton donor" evidence="6">
    <location>
        <position position="106"/>
    </location>
</feature>
<proteinExistence type="inferred from homology"/>
<dbReference type="GO" id="GO:0071555">
    <property type="term" value="P:cell wall organization"/>
    <property type="evidence" value="ECO:0007669"/>
    <property type="project" value="UniProtKB-KW"/>
</dbReference>
<dbReference type="InterPro" id="IPR010713">
    <property type="entry name" value="XET_C"/>
</dbReference>
<keyword evidence="4 7" id="KW-0326">Glycosidase</keyword>
<dbReference type="InterPro" id="IPR016455">
    <property type="entry name" value="XTH"/>
</dbReference>
<dbReference type="InterPro" id="IPR008264">
    <property type="entry name" value="Beta_glucanase"/>
</dbReference>
<dbReference type="PANTHER" id="PTHR31062">
    <property type="entry name" value="XYLOGLUCAN ENDOTRANSGLUCOSYLASE/HYDROLASE PROTEIN 8-RELATED"/>
    <property type="match status" value="1"/>
</dbReference>
<evidence type="ECO:0000256" key="4">
    <source>
        <dbReference type="ARBA" id="ARBA00023295"/>
    </source>
</evidence>
<protein>
    <recommendedName>
        <fullName evidence="7">Xyloglucan endotransglucosylase/hydrolase</fullName>
        <ecNumber evidence="7">2.4.1.207</ecNumber>
    </recommendedName>
</protein>
<dbReference type="EC" id="2.4.1.207" evidence="7"/>
<dbReference type="GO" id="GO:0042546">
    <property type="term" value="P:cell wall biogenesis"/>
    <property type="evidence" value="ECO:0007669"/>
    <property type="project" value="InterPro"/>
</dbReference>
<dbReference type="PROSITE" id="PS51762">
    <property type="entry name" value="GH16_2"/>
    <property type="match status" value="1"/>
</dbReference>
<dbReference type="Proteomes" id="UP000224567">
    <property type="component" value="Unassembled WGS sequence"/>
</dbReference>
<dbReference type="GO" id="GO:0016762">
    <property type="term" value="F:xyloglucan:xyloglucosyl transferase activity"/>
    <property type="evidence" value="ECO:0007669"/>
    <property type="project" value="UniProtKB-EC"/>
</dbReference>
<dbReference type="InterPro" id="IPR013320">
    <property type="entry name" value="ConA-like_dom_sf"/>
</dbReference>
<dbReference type="SUPFAM" id="SSF49899">
    <property type="entry name" value="Concanavalin A-like lectins/glucanases"/>
    <property type="match status" value="2"/>
</dbReference>
<evidence type="ECO:0000256" key="6">
    <source>
        <dbReference type="PIRSR" id="PIRSR608264-1"/>
    </source>
</evidence>
<keyword evidence="1 7" id="KW-0808">Transferase</keyword>
<evidence type="ECO:0000313" key="10">
    <source>
        <dbReference type="Proteomes" id="UP000224567"/>
    </source>
</evidence>
<reference evidence="10" key="2">
    <citation type="journal article" date="2017" name="J. Anim. Genet.">
        <title>Multiple reference genome sequences of hot pepper reveal the massive evolution of plant disease resistance genes by retroduplication.</title>
        <authorList>
            <person name="Kim S."/>
            <person name="Park J."/>
            <person name="Yeom S.-I."/>
            <person name="Kim Y.-M."/>
            <person name="Seo E."/>
            <person name="Kim K.-T."/>
            <person name="Kim M.-S."/>
            <person name="Lee J.M."/>
            <person name="Cheong K."/>
            <person name="Shin H.-S."/>
            <person name="Kim S.-B."/>
            <person name="Han K."/>
            <person name="Lee J."/>
            <person name="Park M."/>
            <person name="Lee H.-A."/>
            <person name="Lee H.-Y."/>
            <person name="Lee Y."/>
            <person name="Oh S."/>
            <person name="Lee J.H."/>
            <person name="Choi E."/>
            <person name="Choi E."/>
            <person name="Lee S.E."/>
            <person name="Jeon J."/>
            <person name="Kim H."/>
            <person name="Choi G."/>
            <person name="Song H."/>
            <person name="Lee J."/>
            <person name="Lee S.-C."/>
            <person name="Kwon J.-K."/>
            <person name="Lee H.-Y."/>
            <person name="Koo N."/>
            <person name="Hong Y."/>
            <person name="Kim R.W."/>
            <person name="Kang W.-H."/>
            <person name="Huh J.H."/>
            <person name="Kang B.-C."/>
            <person name="Yang T.-J."/>
            <person name="Lee Y.-H."/>
            <person name="Bennetzen J.L."/>
            <person name="Choi D."/>
        </authorList>
    </citation>
    <scope>NUCLEOTIDE SEQUENCE [LARGE SCALE GENOMIC DNA]</scope>
    <source>
        <strain evidence="10">cv. PBC81</strain>
    </source>
</reference>
<evidence type="ECO:0000256" key="3">
    <source>
        <dbReference type="ARBA" id="ARBA00023157"/>
    </source>
</evidence>
<gene>
    <name evidence="9" type="ORF">CQW23_15799</name>
</gene>
<dbReference type="Pfam" id="PF00722">
    <property type="entry name" value="Glyco_hydro_16"/>
    <property type="match status" value="1"/>
</dbReference>
<name>A0A2G2WN40_CAPBA</name>
<dbReference type="InterPro" id="IPR044791">
    <property type="entry name" value="Beta-glucanase/XTH"/>
</dbReference>
<comment type="subcellular location">
    <subcellularLocation>
        <location evidence="7">Secreted</location>
        <location evidence="7">Cell wall</location>
    </subcellularLocation>
    <subcellularLocation>
        <location evidence="7">Secreted</location>
        <location evidence="7">Extracellular space</location>
        <location evidence="7">Apoplast</location>
    </subcellularLocation>
</comment>
<evidence type="ECO:0000256" key="7">
    <source>
        <dbReference type="RuleBase" id="RU361120"/>
    </source>
</evidence>
<accession>A0A2G2WN40</accession>
<keyword evidence="10" id="KW-1185">Reference proteome</keyword>
<dbReference type="InterPro" id="IPR000757">
    <property type="entry name" value="Beta-glucanase-like"/>
</dbReference>
<evidence type="ECO:0000313" key="9">
    <source>
        <dbReference type="EMBL" id="PHT46641.1"/>
    </source>
</evidence>
<feature type="domain" description="GH16" evidence="8">
    <location>
        <begin position="23"/>
        <end position="208"/>
    </location>
</feature>
<reference evidence="9 10" key="1">
    <citation type="journal article" date="2017" name="Genome Biol.">
        <title>New reference genome sequences of hot pepper reveal the massive evolution of plant disease-resistance genes by retroduplication.</title>
        <authorList>
            <person name="Kim S."/>
            <person name="Park J."/>
            <person name="Yeom S.I."/>
            <person name="Kim Y.M."/>
            <person name="Seo E."/>
            <person name="Kim K.T."/>
            <person name="Kim M.S."/>
            <person name="Lee J.M."/>
            <person name="Cheong K."/>
            <person name="Shin H.S."/>
            <person name="Kim S.B."/>
            <person name="Han K."/>
            <person name="Lee J."/>
            <person name="Park M."/>
            <person name="Lee H.A."/>
            <person name="Lee H.Y."/>
            <person name="Lee Y."/>
            <person name="Oh S."/>
            <person name="Lee J.H."/>
            <person name="Choi E."/>
            <person name="Choi E."/>
            <person name="Lee S.E."/>
            <person name="Jeon J."/>
            <person name="Kim H."/>
            <person name="Choi G."/>
            <person name="Song H."/>
            <person name="Lee J."/>
            <person name="Lee S.C."/>
            <person name="Kwon J.K."/>
            <person name="Lee H.Y."/>
            <person name="Koo N."/>
            <person name="Hong Y."/>
            <person name="Kim R.W."/>
            <person name="Kang W.H."/>
            <person name="Huh J.H."/>
            <person name="Kang B.C."/>
            <person name="Yang T.J."/>
            <person name="Lee Y.H."/>
            <person name="Bennetzen J.L."/>
            <person name="Choi D."/>
        </authorList>
    </citation>
    <scope>NUCLEOTIDE SEQUENCE [LARGE SCALE GENOMIC DNA]</scope>
    <source>
        <strain evidence="10">cv. PBC81</strain>
    </source>
</reference>
<dbReference type="STRING" id="33114.A0A2G2WN40"/>
<dbReference type="PRINTS" id="PR00737">
    <property type="entry name" value="GLHYDRLASE16"/>
</dbReference>
<comment type="similarity">
    <text evidence="7">Belongs to the glycosyl hydrolase 16 family.</text>
</comment>
<dbReference type="EMBL" id="MLFT02000006">
    <property type="protein sequence ID" value="PHT46641.1"/>
    <property type="molecule type" value="Genomic_DNA"/>
</dbReference>
<evidence type="ECO:0000256" key="5">
    <source>
        <dbReference type="PIRSR" id="PIRSR005604-1"/>
    </source>
</evidence>
<evidence type="ECO:0000256" key="2">
    <source>
        <dbReference type="ARBA" id="ARBA00022801"/>
    </source>
</evidence>
<keyword evidence="2 7" id="KW-0378">Hydrolase</keyword>
<dbReference type="Pfam" id="PF06955">
    <property type="entry name" value="XET_C"/>
    <property type="match status" value="1"/>
</dbReference>
<dbReference type="Gene3D" id="2.60.120.200">
    <property type="match status" value="2"/>
</dbReference>
<keyword evidence="3" id="KW-1015">Disulfide bond</keyword>
<organism evidence="9 10">
    <name type="scientific">Capsicum baccatum</name>
    <name type="common">Peruvian pepper</name>
    <dbReference type="NCBI Taxonomy" id="33114"/>
    <lineage>
        <taxon>Eukaryota</taxon>
        <taxon>Viridiplantae</taxon>
        <taxon>Streptophyta</taxon>
        <taxon>Embryophyta</taxon>
        <taxon>Tracheophyta</taxon>
        <taxon>Spermatophyta</taxon>
        <taxon>Magnoliopsida</taxon>
        <taxon>eudicotyledons</taxon>
        <taxon>Gunneridae</taxon>
        <taxon>Pentapetalae</taxon>
        <taxon>asterids</taxon>
        <taxon>lamiids</taxon>
        <taxon>Solanales</taxon>
        <taxon>Solanaceae</taxon>
        <taxon>Solanoideae</taxon>
        <taxon>Capsiceae</taxon>
        <taxon>Capsicum</taxon>
    </lineage>
</organism>
<feature type="active site" description="Nucleophile" evidence="5">
    <location>
        <position position="106"/>
    </location>
</feature>